<comment type="caution">
    <text evidence="3">The sequence shown here is derived from an EMBL/GenBank/DDBJ whole genome shotgun (WGS) entry which is preliminary data.</text>
</comment>
<reference evidence="3" key="1">
    <citation type="submission" date="2022-10" db="EMBL/GenBank/DDBJ databases">
        <title>Determination and structural analysis of whole genome sequence of Sarocladium strictum F4-1.</title>
        <authorList>
            <person name="Hu L."/>
            <person name="Jiang Y."/>
        </authorList>
    </citation>
    <scope>NUCLEOTIDE SEQUENCE</scope>
    <source>
        <strain evidence="3">F4-1</strain>
    </source>
</reference>
<keyword evidence="2" id="KW-0472">Membrane</keyword>
<evidence type="ECO:0000256" key="2">
    <source>
        <dbReference type="SAM" id="Phobius"/>
    </source>
</evidence>
<sequence>MDGGSYILARNLDELHAALAFSSRKTLEARQSGKCVECPADNPPCNLACGSHEECSYRVPTDCTTCTKAICVATESSGSPNSDGSSSSGPNIGAIVGGVIGGLVAVAVVAYLVWRFWVKPKRSELAQSVYYQESHGDGVEKDAASRITRRSSTHTVHSIASTVLTRASNIIQIAYIPGVTNRATPTSPTVLVPPVPPIPMQHAEGGHGEEGQDDQHYFVPGALRDSTYSGLSGYSDRTSYATRTSYAPRSSIASTIYGKSAHVFTSAQSGMRAKPTMVSVKSFGNGTPENTPPVPSLDLEKFGPTRPKSAASNFSVGSTFLNNASTATATPARAQVVKVGGGPQVVKVGSGLKKVDISRSGSESSSSASSAVTSVAELPGDNPTARHSNAVTIIEDSPSVDQGPFSDPPAAKSTPSLGVVVEDEDETPHDKRAAAVSVSAIQRGNSPFGDQHATKD</sequence>
<keyword evidence="2" id="KW-1133">Transmembrane helix</keyword>
<feature type="compositionally biased region" description="Low complexity" evidence="1">
    <location>
        <begin position="358"/>
        <end position="376"/>
    </location>
</feature>
<gene>
    <name evidence="3" type="ORF">NLU13_5506</name>
</gene>
<proteinExistence type="predicted"/>
<keyword evidence="2" id="KW-0812">Transmembrane</keyword>
<feature type="transmembrane region" description="Helical" evidence="2">
    <location>
        <begin position="92"/>
        <end position="114"/>
    </location>
</feature>
<organism evidence="3 4">
    <name type="scientific">Sarocladium strictum</name>
    <name type="common">Black bundle disease fungus</name>
    <name type="synonym">Acremonium strictum</name>
    <dbReference type="NCBI Taxonomy" id="5046"/>
    <lineage>
        <taxon>Eukaryota</taxon>
        <taxon>Fungi</taxon>
        <taxon>Dikarya</taxon>
        <taxon>Ascomycota</taxon>
        <taxon>Pezizomycotina</taxon>
        <taxon>Sordariomycetes</taxon>
        <taxon>Hypocreomycetidae</taxon>
        <taxon>Hypocreales</taxon>
        <taxon>Sarocladiaceae</taxon>
        <taxon>Sarocladium</taxon>
    </lineage>
</organism>
<name>A0AA39GIC2_SARSR</name>
<dbReference type="Proteomes" id="UP001175261">
    <property type="component" value="Unassembled WGS sequence"/>
</dbReference>
<dbReference type="AlphaFoldDB" id="A0AA39GIC2"/>
<evidence type="ECO:0000313" key="4">
    <source>
        <dbReference type="Proteomes" id="UP001175261"/>
    </source>
</evidence>
<evidence type="ECO:0008006" key="5">
    <source>
        <dbReference type="Google" id="ProtNLM"/>
    </source>
</evidence>
<dbReference type="EMBL" id="JAPDFR010000004">
    <property type="protein sequence ID" value="KAK0387193.1"/>
    <property type="molecule type" value="Genomic_DNA"/>
</dbReference>
<accession>A0AA39GIC2</accession>
<evidence type="ECO:0000256" key="1">
    <source>
        <dbReference type="SAM" id="MobiDB-lite"/>
    </source>
</evidence>
<feature type="region of interest" description="Disordered" evidence="1">
    <location>
        <begin position="355"/>
        <end position="456"/>
    </location>
</feature>
<evidence type="ECO:0000313" key="3">
    <source>
        <dbReference type="EMBL" id="KAK0387193.1"/>
    </source>
</evidence>
<keyword evidence="4" id="KW-1185">Reference proteome</keyword>
<protein>
    <recommendedName>
        <fullName evidence="5">Membrane anchor Opy2 N-terminal domain-containing protein</fullName>
    </recommendedName>
</protein>